<feature type="active site" evidence="1">
    <location>
        <position position="289"/>
    </location>
</feature>
<name>A0ABZ2TX12_9ACTN</name>
<dbReference type="Gene3D" id="3.30.230.10">
    <property type="match status" value="1"/>
</dbReference>
<dbReference type="RefSeq" id="WP_204700950.1">
    <property type="nucleotide sequence ID" value="NZ_CP136137.1"/>
</dbReference>
<proteinExistence type="inferred from homology"/>
<dbReference type="InterPro" id="IPR001478">
    <property type="entry name" value="PDZ"/>
</dbReference>
<dbReference type="InterPro" id="IPR014721">
    <property type="entry name" value="Ribsml_uS5_D2-typ_fold_subgr"/>
</dbReference>
<keyword evidence="1" id="KW-0378">Hydrolase</keyword>
<dbReference type="InterPro" id="IPR027065">
    <property type="entry name" value="Lon_Prtase"/>
</dbReference>
<evidence type="ECO:0000256" key="1">
    <source>
        <dbReference type="PROSITE-ProRule" id="PRU01122"/>
    </source>
</evidence>
<evidence type="ECO:0000313" key="4">
    <source>
        <dbReference type="Proteomes" id="UP001479933"/>
    </source>
</evidence>
<dbReference type="PROSITE" id="PS51786">
    <property type="entry name" value="LON_PROTEOLYTIC"/>
    <property type="match status" value="1"/>
</dbReference>
<keyword evidence="1" id="KW-0720">Serine protease</keyword>
<gene>
    <name evidence="3" type="ORF">RVF87_13125</name>
</gene>
<dbReference type="InterPro" id="IPR036034">
    <property type="entry name" value="PDZ_sf"/>
</dbReference>
<dbReference type="SUPFAM" id="SSF54211">
    <property type="entry name" value="Ribosomal protein S5 domain 2-like"/>
    <property type="match status" value="1"/>
</dbReference>
<dbReference type="SUPFAM" id="SSF50156">
    <property type="entry name" value="PDZ domain-like"/>
    <property type="match status" value="1"/>
</dbReference>
<comment type="catalytic activity">
    <reaction evidence="1">
        <text>Hydrolysis of proteins in presence of ATP.</text>
        <dbReference type="EC" id="3.4.21.53"/>
    </reaction>
</comment>
<dbReference type="InterPro" id="IPR020568">
    <property type="entry name" value="Ribosomal_Su5_D2-typ_SF"/>
</dbReference>
<dbReference type="Proteomes" id="UP001479933">
    <property type="component" value="Chromosome"/>
</dbReference>
<evidence type="ECO:0000259" key="2">
    <source>
        <dbReference type="PROSITE" id="PS51786"/>
    </source>
</evidence>
<protein>
    <recommendedName>
        <fullName evidence="1">endopeptidase La</fullName>
        <ecNumber evidence="1">3.4.21.53</ecNumber>
    </recommendedName>
</protein>
<dbReference type="Pfam" id="PF13180">
    <property type="entry name" value="PDZ_2"/>
    <property type="match status" value="1"/>
</dbReference>
<organism evidence="3 4">
    <name type="scientific">Gordonia hydrophobica</name>
    <dbReference type="NCBI Taxonomy" id="40516"/>
    <lineage>
        <taxon>Bacteria</taxon>
        <taxon>Bacillati</taxon>
        <taxon>Actinomycetota</taxon>
        <taxon>Actinomycetes</taxon>
        <taxon>Mycobacteriales</taxon>
        <taxon>Gordoniaceae</taxon>
        <taxon>Gordonia</taxon>
    </lineage>
</organism>
<dbReference type="EMBL" id="CP136137">
    <property type="protein sequence ID" value="WYY06020.1"/>
    <property type="molecule type" value="Genomic_DNA"/>
</dbReference>
<dbReference type="InterPro" id="IPR008269">
    <property type="entry name" value="Lon_proteolytic"/>
</dbReference>
<sequence length="346" mass="35901">MTIKPAHRRIATLVVGVVLLLAFIIAGSTLRVPYVALGPGPTVNTLGDVEGKPVVSVTGAVDPHPEGHLNLTTVSLRDGLSLFQGIGMWMSGTYELQPRDLYFPPDQTVEQVQQENTAQMSSSEMNASMAALNYLRKPIVLGVGAVAAKGPADGKLKVDDRISTVDGTAVATPQALLDVLKRHKPGDEIAVTVQRGAQRLTEQVTLGTRPDDPARPLFGITPTMVAEDPNINIRFNVGDIGGPSAGLMLTLSVIDEMTPGNLSGGKFVAGTGTIDPEGKVGEIGGIPHKIKAASEAGATVFLVPAGNCAAASDGAPDGIELVKVSTLTDAMDALATLGTDKPRPHC</sequence>
<keyword evidence="1" id="KW-0645">Protease</keyword>
<accession>A0ABZ2TX12</accession>
<reference evidence="3 4" key="1">
    <citation type="journal article" date="2023" name="Virus Evol.">
        <title>Computational host range prediction-The good, the bad, and the ugly.</title>
        <authorList>
            <person name="Howell A.A."/>
            <person name="Versoza C.J."/>
            <person name="Pfeifer S.P."/>
        </authorList>
    </citation>
    <scope>NUCLEOTIDE SEQUENCE [LARGE SCALE GENOMIC DNA]</scope>
    <source>
        <strain evidence="3 4">1610/1b</strain>
    </source>
</reference>
<dbReference type="EC" id="3.4.21.53" evidence="1"/>
<dbReference type="PANTHER" id="PTHR10046">
    <property type="entry name" value="ATP DEPENDENT LON PROTEASE FAMILY MEMBER"/>
    <property type="match status" value="1"/>
</dbReference>
<feature type="active site" evidence="1">
    <location>
        <position position="244"/>
    </location>
</feature>
<dbReference type="Pfam" id="PF05362">
    <property type="entry name" value="Lon_C"/>
    <property type="match status" value="1"/>
</dbReference>
<keyword evidence="4" id="KW-1185">Reference proteome</keyword>
<comment type="similarity">
    <text evidence="1">Belongs to the peptidase S16 family.</text>
</comment>
<evidence type="ECO:0000313" key="3">
    <source>
        <dbReference type="EMBL" id="WYY06020.1"/>
    </source>
</evidence>
<feature type="domain" description="Lon proteolytic" evidence="2">
    <location>
        <begin position="236"/>
        <end position="337"/>
    </location>
</feature>